<sequence>MKGLDDLIQSVRNMGEEDRQPPPPADLLFYAPCPVKLAVKDAIGALADSLADAHAPTGADDGNPLAVHIPMGCTSVDPYDPLHRETDPDRLPQIIASIGFGDFFRRGFVERFVNAGVFAAPQPAGVTPMHRAAGIVDPDGHYLVYGLTPYIFLIDRKRLGDLPVPRRWADLLDPRYAGQVNMCGDGDDMADAVLLSIHKDFGMQGIARFAANTRGLMHSSRMARSGGAPQAGGIYILPYFFAETTRQPEHMQTVWPEDGAAASPLYMLAKRNARPRLDRLVDFFATGFGRIESARWFLPLTGPLPESLPQGAAIKWLGWEYIRAIDITALRDRLNGEFRLLVKARAADAGHGPTGDAACAS</sequence>
<gene>
    <name evidence="2" type="ordered locus">DvMF_2261</name>
</gene>
<dbReference type="EMBL" id="CP001197">
    <property type="protein sequence ID" value="ACL09204.1"/>
    <property type="molecule type" value="Genomic_DNA"/>
</dbReference>
<dbReference type="HOGENOM" id="CLU_055408_0_0_7"/>
<evidence type="ECO:0000256" key="1">
    <source>
        <dbReference type="ARBA" id="ARBA00022729"/>
    </source>
</evidence>
<dbReference type="Gene3D" id="3.40.190.10">
    <property type="entry name" value="Periplasmic binding protein-like II"/>
    <property type="match status" value="2"/>
</dbReference>
<proteinExistence type="predicted"/>
<keyword evidence="1" id="KW-0732">Signal</keyword>
<dbReference type="Pfam" id="PF13343">
    <property type="entry name" value="SBP_bac_6"/>
    <property type="match status" value="1"/>
</dbReference>
<name>B8DQT5_NITV9</name>
<dbReference type="eggNOG" id="COG1840">
    <property type="taxonomic scope" value="Bacteria"/>
</dbReference>
<reference evidence="2" key="1">
    <citation type="submission" date="2008-10" db="EMBL/GenBank/DDBJ databases">
        <title>Complete sequence of Desulfovibrio vulgaris str. 'Miyazaki F'.</title>
        <authorList>
            <person name="Lucas S."/>
            <person name="Copeland A."/>
            <person name="Lapidus A."/>
            <person name="Glavina del Rio T."/>
            <person name="Dalin E."/>
            <person name="Tice H."/>
            <person name="Bruce D."/>
            <person name="Goodwin L."/>
            <person name="Pitluck S."/>
            <person name="Sims D."/>
            <person name="Brettin T."/>
            <person name="Detter J.C."/>
            <person name="Han C."/>
            <person name="Larimer F."/>
            <person name="Land M."/>
            <person name="Hauser L."/>
            <person name="Kyrpides N."/>
            <person name="Mikhailova N."/>
            <person name="Hazen T.C."/>
            <person name="Richardson P."/>
        </authorList>
    </citation>
    <scope>NUCLEOTIDE SEQUENCE</scope>
    <source>
        <strain evidence="2">Miyazaki F</strain>
    </source>
</reference>
<dbReference type="PANTHER" id="PTHR30006">
    <property type="entry name" value="THIAMINE-BINDING PERIPLASMIC PROTEIN-RELATED"/>
    <property type="match status" value="1"/>
</dbReference>
<dbReference type="AlphaFoldDB" id="B8DQT5"/>
<evidence type="ECO:0000313" key="2">
    <source>
        <dbReference type="EMBL" id="ACL09204.1"/>
    </source>
</evidence>
<dbReference type="SUPFAM" id="SSF53850">
    <property type="entry name" value="Periplasmic binding protein-like II"/>
    <property type="match status" value="1"/>
</dbReference>
<accession>B8DQT5</accession>
<organism evidence="2">
    <name type="scientific">Nitratidesulfovibrio vulgaris (strain DSM 19637 / Miyazaki F)</name>
    <name type="common">Desulfovibrio vulgaris</name>
    <dbReference type="NCBI Taxonomy" id="883"/>
    <lineage>
        <taxon>Bacteria</taxon>
        <taxon>Pseudomonadati</taxon>
        <taxon>Thermodesulfobacteriota</taxon>
        <taxon>Desulfovibrionia</taxon>
        <taxon>Desulfovibrionales</taxon>
        <taxon>Desulfovibrionaceae</taxon>
        <taxon>Nitratidesulfovibrio</taxon>
    </lineage>
</organism>
<dbReference type="STRING" id="883.DvMF_2261"/>
<dbReference type="PANTHER" id="PTHR30006:SF2">
    <property type="entry name" value="ABC TRANSPORTER SUBSTRATE-BINDING PROTEIN"/>
    <property type="match status" value="1"/>
</dbReference>
<protein>
    <submittedName>
        <fullName evidence="2">Uncharacterized protein</fullName>
    </submittedName>
</protein>
<dbReference type="KEGG" id="dvm:DvMF_2261"/>
<dbReference type="OrthoDB" id="9766989at2"/>